<name>A0A845BKN2_9NEIS</name>
<keyword evidence="2" id="KW-1185">Reference proteome</keyword>
<proteinExistence type="predicted"/>
<dbReference type="EMBL" id="WSSB01000001">
    <property type="protein sequence ID" value="MXR35798.1"/>
    <property type="molecule type" value="Genomic_DNA"/>
</dbReference>
<evidence type="ECO:0008006" key="3">
    <source>
        <dbReference type="Google" id="ProtNLM"/>
    </source>
</evidence>
<dbReference type="RefSeq" id="WP_160794505.1">
    <property type="nucleotide sequence ID" value="NZ_WSSB01000001.1"/>
</dbReference>
<evidence type="ECO:0000313" key="1">
    <source>
        <dbReference type="EMBL" id="MXR35798.1"/>
    </source>
</evidence>
<accession>A0A845BKN2</accession>
<organism evidence="1 2">
    <name type="scientific">Craterilacuibacter sinensis</name>
    <dbReference type="NCBI Taxonomy" id="2686017"/>
    <lineage>
        <taxon>Bacteria</taxon>
        <taxon>Pseudomonadati</taxon>
        <taxon>Pseudomonadota</taxon>
        <taxon>Betaproteobacteria</taxon>
        <taxon>Neisseriales</taxon>
        <taxon>Neisseriaceae</taxon>
        <taxon>Craterilacuibacter</taxon>
    </lineage>
</organism>
<reference evidence="1 2" key="1">
    <citation type="submission" date="2019-12" db="EMBL/GenBank/DDBJ databases">
        <title>Neisseriaceae gen. nov. sp. Genome sequencing and assembly.</title>
        <authorList>
            <person name="Liu Z."/>
            <person name="Li A."/>
        </authorList>
    </citation>
    <scope>NUCLEOTIDE SEQUENCE [LARGE SCALE GENOMIC DNA]</scope>
    <source>
        <strain evidence="1 2">B2N2-7</strain>
    </source>
</reference>
<protein>
    <recommendedName>
        <fullName evidence="3">PilZ domain-containing protein</fullName>
    </recommendedName>
</protein>
<sequence>MTDLTLPSLPFLLSPASPEPLLPRFPSTTALDADEAARVLLLWLDKVGNCPLSADTLQLSLQAARTTSSRLQTRLDALARERSRDDAEAGSHLQALALQLEIALHQGYKRLAMLRDRSGGGWLASSKPRVEALAQALDSAWQLQLYFTRHHAQLPAGFWLDCHQIYAHIAAKNWAQKTAGEPAITLAARYAAILLTGLIASNGMDQASLNAFIPLMQEEARHLQLLAATGELPEEGGFVFSSAGDTPPRFITDWPARKAPGPWWQLDLATLLDSLQARLQALPEPVSQIQLQLLLQLQQNWRHPARRRHRRRRRLESNKLRLLSSLPDCWAALAAEATAAAGEDTGAPELLVVDLSLSGVQLQGEGRLYHIQPGEVILISSKPRHWRCGIVRRINSHDAQTWYGIEYMGKQPQAVEIRPDNSLGTSWQQAIMLKASLRHSGCGLLLMAGRAFNTLRPFIVRHGAQEIAIQATRLLMQNTHYQLFEYKNQ</sequence>
<gene>
    <name evidence="1" type="ORF">GQF02_02260</name>
</gene>
<dbReference type="Proteomes" id="UP000467214">
    <property type="component" value="Unassembled WGS sequence"/>
</dbReference>
<evidence type="ECO:0000313" key="2">
    <source>
        <dbReference type="Proteomes" id="UP000467214"/>
    </source>
</evidence>
<comment type="caution">
    <text evidence="1">The sequence shown here is derived from an EMBL/GenBank/DDBJ whole genome shotgun (WGS) entry which is preliminary data.</text>
</comment>
<dbReference type="AlphaFoldDB" id="A0A845BKN2"/>